<accession>A0ABR4DQ22</accession>
<evidence type="ECO:0000313" key="3">
    <source>
        <dbReference type="EMBL" id="KAL2272473.1"/>
    </source>
</evidence>
<evidence type="ECO:0000256" key="1">
    <source>
        <dbReference type="SAM" id="MobiDB-lite"/>
    </source>
</evidence>
<evidence type="ECO:0000259" key="2">
    <source>
        <dbReference type="Pfam" id="PF22942"/>
    </source>
</evidence>
<reference evidence="3 4" key="1">
    <citation type="submission" date="2024-03" db="EMBL/GenBank/DDBJ databases">
        <title>A high-quality draft genome sequence of Diaporthe vaccinii, a causative agent of upright dieback and viscid rot disease in cranberry plants.</title>
        <authorList>
            <person name="Sarrasin M."/>
            <person name="Lang B.F."/>
            <person name="Burger G."/>
        </authorList>
    </citation>
    <scope>NUCLEOTIDE SEQUENCE [LARGE SCALE GENOMIC DNA]</scope>
    <source>
        <strain evidence="3 4">IS7</strain>
    </source>
</reference>
<feature type="domain" description="DUF7025" evidence="2">
    <location>
        <begin position="89"/>
        <end position="184"/>
    </location>
</feature>
<protein>
    <recommendedName>
        <fullName evidence="2">DUF7025 domain-containing protein</fullName>
    </recommendedName>
</protein>
<feature type="compositionally biased region" description="Acidic residues" evidence="1">
    <location>
        <begin position="27"/>
        <end position="57"/>
    </location>
</feature>
<dbReference type="PANTHER" id="PTHR46411:SF3">
    <property type="entry name" value="AAA+ ATPASE DOMAIN-CONTAINING PROTEIN"/>
    <property type="match status" value="1"/>
</dbReference>
<keyword evidence="4" id="KW-1185">Reference proteome</keyword>
<dbReference type="PANTHER" id="PTHR46411">
    <property type="entry name" value="FAMILY ATPASE, PUTATIVE-RELATED"/>
    <property type="match status" value="1"/>
</dbReference>
<dbReference type="EMBL" id="JBAWTH010000232">
    <property type="protein sequence ID" value="KAL2272473.1"/>
    <property type="molecule type" value="Genomic_DNA"/>
</dbReference>
<name>A0ABR4DQ22_9PEZI</name>
<sequence length="280" mass="32713">MTVKDIDDEGKPSENEPFLVRTRIYEEDNEDDGGDEDKEDEADQDANEEEEEEEEGKEDNNDGLSPDLELLIHWAEKYYSSVQEELDAVMRRGKIRFELLWAFIEPEDELYLQCPHTEVPMCVTYQSGQEAEDRNHQRCFSLVSRYLNRAKDGQPGYSIRTLSIPYFWGEKDIRDLNVYPLEHHAQEKQIRTELIARGRKYAKLSKVLFSHQRFCGNCFVVNANSEVVVRYAKSRIVLDPDEFAKYPPGKSRVPHAVRLDGDMTWDKLADDDLLICVRRR</sequence>
<dbReference type="Pfam" id="PF22942">
    <property type="entry name" value="DUF7025"/>
    <property type="match status" value="1"/>
</dbReference>
<comment type="caution">
    <text evidence="3">The sequence shown here is derived from an EMBL/GenBank/DDBJ whole genome shotgun (WGS) entry which is preliminary data.</text>
</comment>
<organism evidence="3 4">
    <name type="scientific">Diaporthe vaccinii</name>
    <dbReference type="NCBI Taxonomy" id="105482"/>
    <lineage>
        <taxon>Eukaryota</taxon>
        <taxon>Fungi</taxon>
        <taxon>Dikarya</taxon>
        <taxon>Ascomycota</taxon>
        <taxon>Pezizomycotina</taxon>
        <taxon>Sordariomycetes</taxon>
        <taxon>Sordariomycetidae</taxon>
        <taxon>Diaporthales</taxon>
        <taxon>Diaporthaceae</taxon>
        <taxon>Diaporthe</taxon>
        <taxon>Diaporthe eres species complex</taxon>
    </lineage>
</organism>
<dbReference type="Proteomes" id="UP001600888">
    <property type="component" value="Unassembled WGS sequence"/>
</dbReference>
<dbReference type="InterPro" id="IPR054289">
    <property type="entry name" value="DUF7025"/>
</dbReference>
<gene>
    <name evidence="3" type="ORF">FJTKL_06539</name>
</gene>
<evidence type="ECO:0000313" key="4">
    <source>
        <dbReference type="Proteomes" id="UP001600888"/>
    </source>
</evidence>
<feature type="region of interest" description="Disordered" evidence="1">
    <location>
        <begin position="1"/>
        <end position="65"/>
    </location>
</feature>
<proteinExistence type="predicted"/>